<dbReference type="CDD" id="cd02947">
    <property type="entry name" value="TRX_family"/>
    <property type="match status" value="1"/>
</dbReference>
<sequence length="98" mass="11089">MAKFGDLIDVEVPVLLEFFTEWDERSTTMHPVLKDVAAALGDKAKVIKIDVEKNNELANALRIKGVPTLIIYKSGEMKWRQNGEEDANTLIGRLQEYV</sequence>
<dbReference type="GO" id="GO:0005829">
    <property type="term" value="C:cytosol"/>
    <property type="evidence" value="ECO:0007669"/>
    <property type="project" value="TreeGrafter"/>
</dbReference>
<reference evidence="2" key="1">
    <citation type="submission" date="2018-05" db="EMBL/GenBank/DDBJ databases">
        <authorList>
            <person name="Lanie J.A."/>
            <person name="Ng W.-L."/>
            <person name="Kazmierczak K.M."/>
            <person name="Andrzejewski T.M."/>
            <person name="Davidsen T.M."/>
            <person name="Wayne K.J."/>
            <person name="Tettelin H."/>
            <person name="Glass J.I."/>
            <person name="Rusch D."/>
            <person name="Podicherti R."/>
            <person name="Tsui H.-C.T."/>
            <person name="Winkler M.E."/>
        </authorList>
    </citation>
    <scope>NUCLEOTIDE SEQUENCE</scope>
</reference>
<dbReference type="GO" id="GO:0045454">
    <property type="term" value="P:cell redox homeostasis"/>
    <property type="evidence" value="ECO:0007669"/>
    <property type="project" value="TreeGrafter"/>
</dbReference>
<dbReference type="InterPro" id="IPR036249">
    <property type="entry name" value="Thioredoxin-like_sf"/>
</dbReference>
<dbReference type="PROSITE" id="PS51352">
    <property type="entry name" value="THIOREDOXIN_2"/>
    <property type="match status" value="1"/>
</dbReference>
<dbReference type="PANTHER" id="PTHR45663">
    <property type="entry name" value="GEO12009P1"/>
    <property type="match status" value="1"/>
</dbReference>
<dbReference type="EMBL" id="UINC01002738">
    <property type="protein sequence ID" value="SUZ99805.1"/>
    <property type="molecule type" value="Genomic_DNA"/>
</dbReference>
<name>A0A381S6U1_9ZZZZ</name>
<feature type="domain" description="Thioredoxin" evidence="1">
    <location>
        <begin position="1"/>
        <end position="98"/>
    </location>
</feature>
<evidence type="ECO:0000313" key="2">
    <source>
        <dbReference type="EMBL" id="SUZ99805.1"/>
    </source>
</evidence>
<dbReference type="InterPro" id="IPR013766">
    <property type="entry name" value="Thioredoxin_domain"/>
</dbReference>
<dbReference type="Gene3D" id="3.40.30.10">
    <property type="entry name" value="Glutaredoxin"/>
    <property type="match status" value="1"/>
</dbReference>
<dbReference type="PANTHER" id="PTHR45663:SF11">
    <property type="entry name" value="GEO12009P1"/>
    <property type="match status" value="1"/>
</dbReference>
<dbReference type="Pfam" id="PF00085">
    <property type="entry name" value="Thioredoxin"/>
    <property type="match status" value="1"/>
</dbReference>
<accession>A0A381S6U1</accession>
<protein>
    <recommendedName>
        <fullName evidence="1">Thioredoxin domain-containing protein</fullName>
    </recommendedName>
</protein>
<gene>
    <name evidence="2" type="ORF">METZ01_LOCUS52659</name>
</gene>
<dbReference type="GO" id="GO:0015035">
    <property type="term" value="F:protein-disulfide reductase activity"/>
    <property type="evidence" value="ECO:0007669"/>
    <property type="project" value="TreeGrafter"/>
</dbReference>
<evidence type="ECO:0000259" key="1">
    <source>
        <dbReference type="PROSITE" id="PS51352"/>
    </source>
</evidence>
<proteinExistence type="predicted"/>
<dbReference type="SUPFAM" id="SSF52833">
    <property type="entry name" value="Thioredoxin-like"/>
    <property type="match status" value="1"/>
</dbReference>
<organism evidence="2">
    <name type="scientific">marine metagenome</name>
    <dbReference type="NCBI Taxonomy" id="408172"/>
    <lineage>
        <taxon>unclassified sequences</taxon>
        <taxon>metagenomes</taxon>
        <taxon>ecological metagenomes</taxon>
    </lineage>
</organism>
<dbReference type="AlphaFoldDB" id="A0A381S6U1"/>